<organism evidence="4 5">
    <name type="scientific">Paenibacillus roseopurpureus</name>
    <dbReference type="NCBI Taxonomy" id="2918901"/>
    <lineage>
        <taxon>Bacteria</taxon>
        <taxon>Bacillati</taxon>
        <taxon>Bacillota</taxon>
        <taxon>Bacilli</taxon>
        <taxon>Bacillales</taxon>
        <taxon>Paenibacillaceae</taxon>
        <taxon>Paenibacillus</taxon>
    </lineage>
</organism>
<accession>A0AA96LT54</accession>
<dbReference type="GO" id="GO:0016151">
    <property type="term" value="F:nickel cation binding"/>
    <property type="evidence" value="ECO:0007669"/>
    <property type="project" value="UniProtKB-UniRule"/>
</dbReference>
<evidence type="ECO:0000313" key="4">
    <source>
        <dbReference type="EMBL" id="WNR45609.1"/>
    </source>
</evidence>
<dbReference type="Gene3D" id="1.10.4190.10">
    <property type="entry name" value="Urease accessory protein UreF"/>
    <property type="match status" value="1"/>
</dbReference>
<dbReference type="EMBL" id="CP130319">
    <property type="protein sequence ID" value="WNR45609.1"/>
    <property type="molecule type" value="Genomic_DNA"/>
</dbReference>
<keyword evidence="5" id="KW-1185">Reference proteome</keyword>
<protein>
    <recommendedName>
        <fullName evidence="3">Urease accessory protein UreF</fullName>
    </recommendedName>
</protein>
<dbReference type="Proteomes" id="UP001304650">
    <property type="component" value="Chromosome"/>
</dbReference>
<evidence type="ECO:0000256" key="2">
    <source>
        <dbReference type="ARBA" id="ARBA00023186"/>
    </source>
</evidence>
<dbReference type="AlphaFoldDB" id="A0AA96LT54"/>
<gene>
    <name evidence="3" type="primary">ureF</name>
    <name evidence="4" type="ORF">MJB10_05760</name>
</gene>
<dbReference type="KEGG" id="proo:MJB10_05760"/>
<evidence type="ECO:0000256" key="3">
    <source>
        <dbReference type="HAMAP-Rule" id="MF_01385"/>
    </source>
</evidence>
<dbReference type="InterPro" id="IPR002639">
    <property type="entry name" value="UreF"/>
</dbReference>
<dbReference type="PANTHER" id="PTHR33620">
    <property type="entry name" value="UREASE ACCESSORY PROTEIN F"/>
    <property type="match status" value="1"/>
</dbReference>
<evidence type="ECO:0000313" key="5">
    <source>
        <dbReference type="Proteomes" id="UP001304650"/>
    </source>
</evidence>
<dbReference type="InterPro" id="IPR038277">
    <property type="entry name" value="UreF_sf"/>
</dbReference>
<comment type="subunit">
    <text evidence="3">UreD, UreF and UreG form a complex that acts as a GTP-hydrolysis-dependent molecular chaperone, activating the urease apoprotein by helping to assemble the nickel containing metallocenter of UreC. The UreE protein probably delivers the nickel.</text>
</comment>
<sequence>MTVYFNRSIGTEDPTGVNKMSLTKSNKAREVAEPSIEALIRQAPLSAPNNHWLAYQQLLDSALPIGGFSHSFGLETLVQQERLTTLSELEAYIRGMLAHNWASSDVMVIKALYTLIPRHNLAGLWELNKMLHVQRVGSESRSGVQKMGRRLLGLARAMYPDLNWEPLEDAIRTSRCSANHPIVHGWVSYHLGVSLEQAAEGYLYTCVMTCINSALRLMSIGQTQGQTLLAKLIPVIGQEWQRVAQMDPLDAYTNSPAADLAMMQHETLYSRLFMS</sequence>
<keyword evidence="2 3" id="KW-0143">Chaperone</keyword>
<reference evidence="4" key="1">
    <citation type="submission" date="2022-02" db="EMBL/GenBank/DDBJ databases">
        <title>Paenibacillus sp. MBLB1832 Whole Genome Shotgun Sequencing.</title>
        <authorList>
            <person name="Hwang C.Y."/>
            <person name="Cho E.-S."/>
            <person name="Seo M.-J."/>
        </authorList>
    </citation>
    <scope>NUCLEOTIDE SEQUENCE</scope>
    <source>
        <strain evidence="4">MBLB1832</strain>
    </source>
</reference>
<dbReference type="RefSeq" id="WP_314802492.1">
    <property type="nucleotide sequence ID" value="NZ_CP130319.1"/>
</dbReference>
<name>A0AA96LT54_9BACL</name>
<dbReference type="PANTHER" id="PTHR33620:SF1">
    <property type="entry name" value="UREASE ACCESSORY PROTEIN F"/>
    <property type="match status" value="1"/>
</dbReference>
<evidence type="ECO:0000256" key="1">
    <source>
        <dbReference type="ARBA" id="ARBA00022988"/>
    </source>
</evidence>
<dbReference type="HAMAP" id="MF_01385">
    <property type="entry name" value="UreF"/>
    <property type="match status" value="1"/>
</dbReference>
<dbReference type="GO" id="GO:0005737">
    <property type="term" value="C:cytoplasm"/>
    <property type="evidence" value="ECO:0007669"/>
    <property type="project" value="UniProtKB-SubCell"/>
</dbReference>
<proteinExistence type="inferred from homology"/>
<dbReference type="Pfam" id="PF01730">
    <property type="entry name" value="UreF"/>
    <property type="match status" value="1"/>
</dbReference>
<keyword evidence="1 3" id="KW-0996">Nickel insertion</keyword>
<keyword evidence="3" id="KW-0963">Cytoplasm</keyword>
<dbReference type="PIRSF" id="PIRSF009467">
    <property type="entry name" value="Ureas_acces_UreF"/>
    <property type="match status" value="1"/>
</dbReference>
<comment type="similarity">
    <text evidence="3">Belongs to the UreF family.</text>
</comment>
<comment type="subcellular location">
    <subcellularLocation>
        <location evidence="3">Cytoplasm</location>
    </subcellularLocation>
</comment>
<comment type="function">
    <text evidence="3">Required for maturation of urease via the functional incorporation of the urease nickel metallocenter.</text>
</comment>